<organism evidence="2 3">
    <name type="scientific">Claveliimonas bilis</name>
    <dbReference type="NCBI Taxonomy" id="3028070"/>
    <lineage>
        <taxon>Bacteria</taxon>
        <taxon>Bacillati</taxon>
        <taxon>Bacillota</taxon>
        <taxon>Clostridia</taxon>
        <taxon>Lachnospirales</taxon>
        <taxon>Lachnospiraceae</taxon>
        <taxon>Claveliimonas</taxon>
    </lineage>
</organism>
<keyword evidence="1" id="KW-1133">Transmembrane helix</keyword>
<evidence type="ECO:0000313" key="3">
    <source>
        <dbReference type="Proteomes" id="UP001305815"/>
    </source>
</evidence>
<feature type="transmembrane region" description="Helical" evidence="1">
    <location>
        <begin position="174"/>
        <end position="193"/>
    </location>
</feature>
<name>A0ABN6Z0A9_9FIRM</name>
<proteinExistence type="predicted"/>
<accession>A0ABN6Z0A9</accession>
<feature type="transmembrane region" description="Helical" evidence="1">
    <location>
        <begin position="100"/>
        <end position="119"/>
    </location>
</feature>
<protein>
    <submittedName>
        <fullName evidence="2">Uncharacterized protein</fullName>
    </submittedName>
</protein>
<evidence type="ECO:0000313" key="2">
    <source>
        <dbReference type="EMBL" id="BDZ78545.1"/>
    </source>
</evidence>
<feature type="transmembrane region" description="Helical" evidence="1">
    <location>
        <begin position="65"/>
        <end position="85"/>
    </location>
</feature>
<dbReference type="RefSeq" id="WP_316265614.1">
    <property type="nucleotide sequence ID" value="NZ_AP027742.1"/>
</dbReference>
<keyword evidence="1" id="KW-0472">Membrane</keyword>
<dbReference type="EMBL" id="AP027742">
    <property type="protein sequence ID" value="BDZ78545.1"/>
    <property type="molecule type" value="Genomic_DNA"/>
</dbReference>
<keyword evidence="1" id="KW-0812">Transmembrane</keyword>
<dbReference type="Proteomes" id="UP001305815">
    <property type="component" value="Chromosome"/>
</dbReference>
<evidence type="ECO:0000256" key="1">
    <source>
        <dbReference type="SAM" id="Phobius"/>
    </source>
</evidence>
<feature type="transmembrane region" description="Helical" evidence="1">
    <location>
        <begin position="200"/>
        <end position="218"/>
    </location>
</feature>
<keyword evidence="3" id="KW-1185">Reference proteome</keyword>
<feature type="transmembrane region" description="Helical" evidence="1">
    <location>
        <begin position="140"/>
        <end position="162"/>
    </location>
</feature>
<gene>
    <name evidence="2" type="ORF">Lac1_27280</name>
</gene>
<sequence length="271" mass="30549">MNRRMVKNVIKQEFQKEKEKSVPCSAHVYQTVRRAADMWEIRRSFGPDAGFLRLLASQVQCVGKLSLGLQLLIFIFVLIVVTALTEEGPRGLVYLQNKGVLILCVSAVAAAWSSVPAFARSFRHNMAELEESSYFSLSRLMMARIVVCMGSAGIMAASIGGFVFVRNIVCFNELAAYLILPFLLSVACVFYFMLQKREHLVWGSTISLILVAGAFLIWRKVWGYDGSGSLSAVIWVLCALSLLACLLEIWKLKKTQFYFEQEGEEMEWNFV</sequence>
<reference evidence="3" key="1">
    <citation type="journal article" date="2023" name="Int. J. Syst. Evol. Microbiol.">
        <title>Claveliimonas bilis gen. nov., sp. nov., deoxycholic acid-producing bacteria isolated from human faeces, and reclassification of Sellimonas monacensis Zenner et al. 2021 as Claveliimonas monacensis comb. nov.</title>
        <authorList>
            <person name="Hisatomi A."/>
            <person name="Kastawa N.W.E.P.G."/>
            <person name="Song I."/>
            <person name="Ohkuma M."/>
            <person name="Fukiya S."/>
            <person name="Sakamoto M."/>
        </authorList>
    </citation>
    <scope>NUCLEOTIDE SEQUENCE [LARGE SCALE GENOMIC DNA]</scope>
    <source>
        <strain evidence="3">12BBH14</strain>
    </source>
</reference>
<feature type="transmembrane region" description="Helical" evidence="1">
    <location>
        <begin position="230"/>
        <end position="250"/>
    </location>
</feature>